<keyword evidence="2" id="KW-0479">Metal-binding</keyword>
<evidence type="ECO:0000313" key="7">
    <source>
        <dbReference type="Proteomes" id="UP000576969"/>
    </source>
</evidence>
<dbReference type="SUPFAM" id="SSF50129">
    <property type="entry name" value="GroES-like"/>
    <property type="match status" value="2"/>
</dbReference>
<gene>
    <name evidence="6" type="ORF">BJ991_000538</name>
</gene>
<dbReference type="GO" id="GO:0008270">
    <property type="term" value="F:zinc ion binding"/>
    <property type="evidence" value="ECO:0007669"/>
    <property type="project" value="TreeGrafter"/>
</dbReference>
<dbReference type="EC" id="1.1.1.284" evidence="6"/>
<dbReference type="NCBIfam" id="TIGR03989">
    <property type="entry name" value="Rxyl_3153"/>
    <property type="match status" value="1"/>
</dbReference>
<dbReference type="RefSeq" id="WP_179487213.1">
    <property type="nucleotide sequence ID" value="NZ_JACCBV010000001.1"/>
</dbReference>
<dbReference type="Pfam" id="PF08240">
    <property type="entry name" value="ADH_N"/>
    <property type="match status" value="1"/>
</dbReference>
<name>A0A7Y9GL53_9MICO</name>
<dbReference type="Pfam" id="PF00107">
    <property type="entry name" value="ADH_zinc_N"/>
    <property type="match status" value="1"/>
</dbReference>
<keyword evidence="7" id="KW-1185">Reference proteome</keyword>
<dbReference type="EC" id="1.1.1.1" evidence="6"/>
<evidence type="ECO:0000256" key="4">
    <source>
        <dbReference type="ARBA" id="ARBA00023027"/>
    </source>
</evidence>
<evidence type="ECO:0000313" key="6">
    <source>
        <dbReference type="EMBL" id="NYE18510.1"/>
    </source>
</evidence>
<sequence length="374" mass="39719">MKTRGSVILSAPGRYETVDLELDEPRQGEIMVKMVATGMCHSDDHFATGDMHAGVFPWLGGHEGAGIVEKVGPNTPGWEVGDHIITSFLPSCGKCRWCSAGMQNLCDLGSTLLQGARFDDPTSYRVHLAEDGRPVGQMCGLGTFAEHTLISVDSAVKVDKDLPLETVCLLGCAVGTGWGSSVNAGNVRAGDVVVIFGTGGVGMNAVQGAHHAGADHVIAVDPVEFKREKALELGATIAFAEPWEAIEYARSLTNGQGADVSVVTVGIIDGEVIAQAFAAIRKGGTCVVTAVGDMNAIGAPIPLVELVTYQKRIQGTHFGHCSPKGDIPRQIQMFRNGTLKLEELITKRYTLDQVAEAYDDMRAGKIIRGVVMFD</sequence>
<dbReference type="Proteomes" id="UP000576969">
    <property type="component" value="Unassembled WGS sequence"/>
</dbReference>
<dbReference type="Gene3D" id="3.90.180.10">
    <property type="entry name" value="Medium-chain alcohol dehydrogenases, catalytic domain"/>
    <property type="match status" value="1"/>
</dbReference>
<evidence type="ECO:0000259" key="5">
    <source>
        <dbReference type="SMART" id="SM00829"/>
    </source>
</evidence>
<dbReference type="InterPro" id="IPR020843">
    <property type="entry name" value="ER"/>
</dbReference>
<dbReference type="InterPro" id="IPR011032">
    <property type="entry name" value="GroES-like_sf"/>
</dbReference>
<organism evidence="6 7">
    <name type="scientific">Microbacterium immunditiarum</name>
    <dbReference type="NCBI Taxonomy" id="337480"/>
    <lineage>
        <taxon>Bacteria</taxon>
        <taxon>Bacillati</taxon>
        <taxon>Actinomycetota</taxon>
        <taxon>Actinomycetes</taxon>
        <taxon>Micrococcales</taxon>
        <taxon>Microbacteriaceae</taxon>
        <taxon>Microbacterium</taxon>
    </lineage>
</organism>
<evidence type="ECO:0000256" key="1">
    <source>
        <dbReference type="ARBA" id="ARBA00008072"/>
    </source>
</evidence>
<dbReference type="SUPFAM" id="SSF51735">
    <property type="entry name" value="NAD(P)-binding Rossmann-fold domains"/>
    <property type="match status" value="1"/>
</dbReference>
<dbReference type="GO" id="GO:0004022">
    <property type="term" value="F:alcohol dehydrogenase (NAD+) activity"/>
    <property type="evidence" value="ECO:0007669"/>
    <property type="project" value="UniProtKB-EC"/>
</dbReference>
<dbReference type="GO" id="GO:0005829">
    <property type="term" value="C:cytosol"/>
    <property type="evidence" value="ECO:0007669"/>
    <property type="project" value="TreeGrafter"/>
</dbReference>
<comment type="similarity">
    <text evidence="1">Belongs to the zinc-containing alcohol dehydrogenase family.</text>
</comment>
<dbReference type="InterPro" id="IPR013154">
    <property type="entry name" value="ADH-like_N"/>
</dbReference>
<dbReference type="InterPro" id="IPR023921">
    <property type="entry name" value="ADH_Zn_actinomycetes"/>
</dbReference>
<dbReference type="GO" id="GO:0051903">
    <property type="term" value="F:S-(hydroxymethyl)glutathione dehydrogenase [NAD(P)+] activity"/>
    <property type="evidence" value="ECO:0007669"/>
    <property type="project" value="UniProtKB-EC"/>
</dbReference>
<keyword evidence="4" id="KW-0520">NAD</keyword>
<dbReference type="GO" id="GO:0046294">
    <property type="term" value="P:formaldehyde catabolic process"/>
    <property type="evidence" value="ECO:0007669"/>
    <property type="project" value="TreeGrafter"/>
</dbReference>
<dbReference type="CDD" id="cd08279">
    <property type="entry name" value="Zn_ADH_class_III"/>
    <property type="match status" value="1"/>
</dbReference>
<keyword evidence="3" id="KW-0862">Zinc</keyword>
<dbReference type="AlphaFoldDB" id="A0A7Y9GL53"/>
<feature type="domain" description="Enoyl reductase (ER)" evidence="5">
    <location>
        <begin position="13"/>
        <end position="371"/>
    </location>
</feature>
<dbReference type="EMBL" id="JACCBV010000001">
    <property type="protein sequence ID" value="NYE18510.1"/>
    <property type="molecule type" value="Genomic_DNA"/>
</dbReference>
<protein>
    <submittedName>
        <fullName evidence="6">S-(Hydroxymethyl)glutathione dehydrogenase/alcohol dehydrogenase</fullName>
        <ecNumber evidence="6">1.1.1.1</ecNumber>
        <ecNumber evidence="6">1.1.1.284</ecNumber>
    </submittedName>
</protein>
<reference evidence="6 7" key="1">
    <citation type="submission" date="2020-07" db="EMBL/GenBank/DDBJ databases">
        <title>Sequencing the genomes of 1000 actinobacteria strains.</title>
        <authorList>
            <person name="Klenk H.-P."/>
        </authorList>
    </citation>
    <scope>NUCLEOTIDE SEQUENCE [LARGE SCALE GENOMIC DNA]</scope>
    <source>
        <strain evidence="6 7">DSM 24662</strain>
    </source>
</reference>
<accession>A0A7Y9GL53</accession>
<evidence type="ECO:0000256" key="3">
    <source>
        <dbReference type="ARBA" id="ARBA00022833"/>
    </source>
</evidence>
<dbReference type="InterPro" id="IPR036291">
    <property type="entry name" value="NAD(P)-bd_dom_sf"/>
</dbReference>
<proteinExistence type="inferred from homology"/>
<dbReference type="PANTHER" id="PTHR43880:SF12">
    <property type="entry name" value="ALCOHOL DEHYDROGENASE CLASS-3"/>
    <property type="match status" value="1"/>
</dbReference>
<dbReference type="SMART" id="SM00829">
    <property type="entry name" value="PKS_ER"/>
    <property type="match status" value="1"/>
</dbReference>
<dbReference type="PANTHER" id="PTHR43880">
    <property type="entry name" value="ALCOHOL DEHYDROGENASE"/>
    <property type="match status" value="1"/>
</dbReference>
<dbReference type="Gene3D" id="3.40.50.720">
    <property type="entry name" value="NAD(P)-binding Rossmann-like Domain"/>
    <property type="match status" value="1"/>
</dbReference>
<keyword evidence="6" id="KW-0560">Oxidoreductase</keyword>
<evidence type="ECO:0000256" key="2">
    <source>
        <dbReference type="ARBA" id="ARBA00022723"/>
    </source>
</evidence>
<dbReference type="InterPro" id="IPR013149">
    <property type="entry name" value="ADH-like_C"/>
</dbReference>
<comment type="caution">
    <text evidence="6">The sequence shown here is derived from an EMBL/GenBank/DDBJ whole genome shotgun (WGS) entry which is preliminary data.</text>
</comment>